<proteinExistence type="predicted"/>
<dbReference type="AlphaFoldDB" id="A0A1V8ZZ75"/>
<reference evidence="1 2" key="1">
    <citation type="submission" date="2017-02" db="EMBL/GenBank/DDBJ databases">
        <title>Draft genome of Saccharomonospora sp. 154.</title>
        <authorList>
            <person name="Alonso-Carmona G.S."/>
            <person name="De La Haba R."/>
            <person name="Vera-Gargallo B."/>
            <person name="Sandoval-Trujillo A.H."/>
            <person name="Ramirez-Duran N."/>
            <person name="Ventosa A."/>
        </authorList>
    </citation>
    <scope>NUCLEOTIDE SEQUENCE [LARGE SCALE GENOMIC DNA]</scope>
    <source>
        <strain evidence="1 2">LRS4.154</strain>
    </source>
</reference>
<dbReference type="Proteomes" id="UP000192591">
    <property type="component" value="Unassembled WGS sequence"/>
</dbReference>
<protein>
    <submittedName>
        <fullName evidence="1">Uncharacterized protein</fullName>
    </submittedName>
</protein>
<dbReference type="RefSeq" id="WP_081193687.1">
    <property type="nucleotide sequence ID" value="NZ_MWIH01000007.1"/>
</dbReference>
<keyword evidence="2" id="KW-1185">Reference proteome</keyword>
<accession>A0A1V8ZZ75</accession>
<evidence type="ECO:0000313" key="1">
    <source>
        <dbReference type="EMBL" id="OQO90227.1"/>
    </source>
</evidence>
<dbReference type="EMBL" id="MWIH01000007">
    <property type="protein sequence ID" value="OQO90227.1"/>
    <property type="molecule type" value="Genomic_DNA"/>
</dbReference>
<evidence type="ECO:0000313" key="2">
    <source>
        <dbReference type="Proteomes" id="UP000192591"/>
    </source>
</evidence>
<comment type="caution">
    <text evidence="1">The sequence shown here is derived from an EMBL/GenBank/DDBJ whole genome shotgun (WGS) entry which is preliminary data.</text>
</comment>
<organism evidence="1 2">
    <name type="scientific">Saccharomonospora piscinae</name>
    <dbReference type="NCBI Taxonomy" id="687388"/>
    <lineage>
        <taxon>Bacteria</taxon>
        <taxon>Bacillati</taxon>
        <taxon>Actinomycetota</taxon>
        <taxon>Actinomycetes</taxon>
        <taxon>Pseudonocardiales</taxon>
        <taxon>Pseudonocardiaceae</taxon>
        <taxon>Saccharomonospora</taxon>
    </lineage>
</organism>
<gene>
    <name evidence="1" type="ORF">B1813_17490</name>
</gene>
<sequence length="119" mass="13427">MSPKRGDDIAPPACGDEWKVRYADNEAVRGWQALVTVAPGNLRKAWEILRHTRGGTSGMSALRHHRLKYDLAMARHSGRELPQWQIEVTGAGRVWYLVDEENHTVWVKYAGVGHPKATE</sequence>
<name>A0A1V8ZZ75_SACPI</name>
<dbReference type="STRING" id="1962155.B1813_17490"/>